<sequence length="211" mass="23916">MFLSVLSNPEIFSELESQPDNFETMVLGLIWNLKDDFLFCNFNYQKSEADNCHLTPRCLKCEDAHQTECQIKRVETHFCINCQTYGHIANYSKCLLFPKPRKGSTIKSNYSNFVNSLVRPNTSYAQITQAPFNSVAAQQIAPHIGTVPATIQPTTQAIITPIPIQQQGNNTKNECSNLITQTLQQTIQALFVLVQKISIINFSEIPPHHYH</sequence>
<protein>
    <submittedName>
        <fullName evidence="1">Uncharacterized protein</fullName>
    </submittedName>
</protein>
<name>A0A8X6R9T8_TRICX</name>
<accession>A0A8X6R9T8</accession>
<dbReference type="Proteomes" id="UP000887159">
    <property type="component" value="Unassembled WGS sequence"/>
</dbReference>
<reference evidence="1" key="1">
    <citation type="submission" date="2020-08" db="EMBL/GenBank/DDBJ databases">
        <title>Multicomponent nature underlies the extraordinary mechanical properties of spider dragline silk.</title>
        <authorList>
            <person name="Kono N."/>
            <person name="Nakamura H."/>
            <person name="Mori M."/>
            <person name="Yoshida Y."/>
            <person name="Ohtoshi R."/>
            <person name="Malay A.D."/>
            <person name="Moran D.A.P."/>
            <person name="Tomita M."/>
            <person name="Numata K."/>
            <person name="Arakawa K."/>
        </authorList>
    </citation>
    <scope>NUCLEOTIDE SEQUENCE</scope>
</reference>
<evidence type="ECO:0000313" key="1">
    <source>
        <dbReference type="EMBL" id="GFX86460.1"/>
    </source>
</evidence>
<proteinExistence type="predicted"/>
<dbReference type="AlphaFoldDB" id="A0A8X6R9T8"/>
<dbReference type="EMBL" id="BMAU01021010">
    <property type="protein sequence ID" value="GFX86460.1"/>
    <property type="molecule type" value="Genomic_DNA"/>
</dbReference>
<keyword evidence="2" id="KW-1185">Reference proteome</keyword>
<gene>
    <name evidence="1" type="ORF">TNCV_3727291</name>
</gene>
<comment type="caution">
    <text evidence="1">The sequence shown here is derived from an EMBL/GenBank/DDBJ whole genome shotgun (WGS) entry which is preliminary data.</text>
</comment>
<organism evidence="1 2">
    <name type="scientific">Trichonephila clavipes</name>
    <name type="common">Golden silk orbweaver</name>
    <name type="synonym">Nephila clavipes</name>
    <dbReference type="NCBI Taxonomy" id="2585209"/>
    <lineage>
        <taxon>Eukaryota</taxon>
        <taxon>Metazoa</taxon>
        <taxon>Ecdysozoa</taxon>
        <taxon>Arthropoda</taxon>
        <taxon>Chelicerata</taxon>
        <taxon>Arachnida</taxon>
        <taxon>Araneae</taxon>
        <taxon>Araneomorphae</taxon>
        <taxon>Entelegynae</taxon>
        <taxon>Araneoidea</taxon>
        <taxon>Nephilidae</taxon>
        <taxon>Trichonephila</taxon>
    </lineage>
</organism>
<evidence type="ECO:0000313" key="2">
    <source>
        <dbReference type="Proteomes" id="UP000887159"/>
    </source>
</evidence>